<evidence type="ECO:0000313" key="2">
    <source>
        <dbReference type="EMBL" id="SDX50990.1"/>
    </source>
</evidence>
<feature type="region of interest" description="Disordered" evidence="1">
    <location>
        <begin position="168"/>
        <end position="187"/>
    </location>
</feature>
<proteinExistence type="predicted"/>
<keyword evidence="3" id="KW-1185">Reference proteome</keyword>
<dbReference type="EMBL" id="FNMZ01000006">
    <property type="protein sequence ID" value="SDX50990.1"/>
    <property type="molecule type" value="Genomic_DNA"/>
</dbReference>
<dbReference type="Proteomes" id="UP000199118">
    <property type="component" value="Unassembled WGS sequence"/>
</dbReference>
<name>A0A1H3CAC1_9RHOB</name>
<evidence type="ECO:0000313" key="3">
    <source>
        <dbReference type="Proteomes" id="UP000199118"/>
    </source>
</evidence>
<dbReference type="Pfam" id="PF13692">
    <property type="entry name" value="Glyco_trans_1_4"/>
    <property type="match status" value="1"/>
</dbReference>
<keyword evidence="2" id="KW-0808">Transferase</keyword>
<gene>
    <name evidence="2" type="ORF">SAMN05444336_10626</name>
</gene>
<dbReference type="OrthoDB" id="9790710at2"/>
<dbReference type="STRING" id="356660.SAMN05444336_10626"/>
<evidence type="ECO:0000256" key="1">
    <source>
        <dbReference type="SAM" id="MobiDB-lite"/>
    </source>
</evidence>
<dbReference type="GO" id="GO:0016758">
    <property type="term" value="F:hexosyltransferase activity"/>
    <property type="evidence" value="ECO:0007669"/>
    <property type="project" value="TreeGrafter"/>
</dbReference>
<dbReference type="PANTHER" id="PTHR45947">
    <property type="entry name" value="SULFOQUINOVOSYL TRANSFERASE SQD2"/>
    <property type="match status" value="1"/>
</dbReference>
<dbReference type="Gene3D" id="3.40.50.2000">
    <property type="entry name" value="Glycogen Phosphorylase B"/>
    <property type="match status" value="2"/>
</dbReference>
<dbReference type="RefSeq" id="WP_092683454.1">
    <property type="nucleotide sequence ID" value="NZ_FNMZ01000006.1"/>
</dbReference>
<dbReference type="SUPFAM" id="SSF53756">
    <property type="entry name" value="UDP-Glycosyltransferase/glycogen phosphorylase"/>
    <property type="match status" value="1"/>
</dbReference>
<dbReference type="PANTHER" id="PTHR45947:SF3">
    <property type="entry name" value="SULFOQUINOVOSYL TRANSFERASE SQD2"/>
    <property type="match status" value="1"/>
</dbReference>
<dbReference type="InterPro" id="IPR050194">
    <property type="entry name" value="Glycosyltransferase_grp1"/>
</dbReference>
<feature type="compositionally biased region" description="Pro residues" evidence="1">
    <location>
        <begin position="170"/>
        <end position="179"/>
    </location>
</feature>
<organism evidence="2 3">
    <name type="scientific">Albimonas donghaensis</name>
    <dbReference type="NCBI Taxonomy" id="356660"/>
    <lineage>
        <taxon>Bacteria</taxon>
        <taxon>Pseudomonadati</taxon>
        <taxon>Pseudomonadota</taxon>
        <taxon>Alphaproteobacteria</taxon>
        <taxon>Rhodobacterales</taxon>
        <taxon>Paracoccaceae</taxon>
        <taxon>Albimonas</taxon>
    </lineage>
</organism>
<reference evidence="2 3" key="1">
    <citation type="submission" date="2016-10" db="EMBL/GenBank/DDBJ databases">
        <authorList>
            <person name="de Groot N.N."/>
        </authorList>
    </citation>
    <scope>NUCLEOTIDE SEQUENCE [LARGE SCALE GENOMIC DNA]</scope>
    <source>
        <strain evidence="2 3">DSM 17890</strain>
    </source>
</reference>
<dbReference type="AlphaFoldDB" id="A0A1H3CAC1"/>
<protein>
    <submittedName>
        <fullName evidence="2">Glycosyltransferase involved in cell wall bisynthesis</fullName>
    </submittedName>
</protein>
<sequence length="378" mass="39593">MASPPLRIAFHAPMKPASHPTPSGDRRIARLTLQALERAGFAPFVASELRTLDMAGAPLRQAALEHRARDEAARLVGTLRADPPALWLTYHSYWKAPDLLGPKVARGLGIPYVVTEPILSRRRRAGPWAGFAAAAEAGMRAADLLLWSTPRDRPGLDFLGHDRLAELPPFVDPGPPPAPRARQTSGGRGAPLRLLVAAMMRPGDKAASYARLAAGLAALPAAAPDWRLDILGDGPARAEVEAMFAPLAPRVRFRGAVSDPAETRAAMETADLLPWPGVGEGFGMVYLEAQAAGLPCLAENRPGPAHVLVPEAAGGLPLTDPAAPGAYAAGLAAALASPERLVRAGAAARAHILARHGIDAAAARLRALLLPLIEGAPR</sequence>
<accession>A0A1H3CAC1</accession>